<dbReference type="GO" id="GO:0036205">
    <property type="term" value="P:histone catabolic process"/>
    <property type="evidence" value="ECO:0007669"/>
    <property type="project" value="TreeGrafter"/>
</dbReference>
<dbReference type="InterPro" id="IPR034732">
    <property type="entry name" value="EPHD"/>
</dbReference>
<evidence type="ECO:0000259" key="6">
    <source>
        <dbReference type="PROSITE" id="PS50016"/>
    </source>
</evidence>
<dbReference type="CDD" id="cd15571">
    <property type="entry name" value="ePHD"/>
    <property type="match status" value="1"/>
</dbReference>
<dbReference type="SMART" id="SM00249">
    <property type="entry name" value="PHD"/>
    <property type="match status" value="3"/>
</dbReference>
<dbReference type="InterPro" id="IPR043151">
    <property type="entry name" value="BAH_sf"/>
</dbReference>
<dbReference type="GO" id="GO:0003682">
    <property type="term" value="F:chromatin binding"/>
    <property type="evidence" value="ECO:0007669"/>
    <property type="project" value="InterPro"/>
</dbReference>
<dbReference type="SMART" id="SM00439">
    <property type="entry name" value="BAH"/>
    <property type="match status" value="1"/>
</dbReference>
<evidence type="ECO:0008006" key="12">
    <source>
        <dbReference type="Google" id="ProtNLM"/>
    </source>
</evidence>
<evidence type="ECO:0000256" key="2">
    <source>
        <dbReference type="ARBA" id="ARBA00022771"/>
    </source>
</evidence>
<dbReference type="GO" id="GO:0048189">
    <property type="term" value="C:Lid2 complex"/>
    <property type="evidence" value="ECO:0007669"/>
    <property type="project" value="TreeGrafter"/>
</dbReference>
<dbReference type="Pfam" id="PF13832">
    <property type="entry name" value="zf-HC5HC2H_2"/>
    <property type="match status" value="1"/>
</dbReference>
<dbReference type="InterPro" id="IPR019787">
    <property type="entry name" value="Znf_PHD-finger"/>
</dbReference>
<accession>A0A4Y7QHA0</accession>
<keyword evidence="2 4" id="KW-0863">Zinc-finger</keyword>
<proteinExistence type="predicted"/>
<dbReference type="CDD" id="cd15497">
    <property type="entry name" value="PHD1_Snt2p_like"/>
    <property type="match status" value="1"/>
</dbReference>
<dbReference type="InterPro" id="IPR029617">
    <property type="entry name" value="Snt2"/>
</dbReference>
<feature type="region of interest" description="Disordered" evidence="5">
    <location>
        <begin position="236"/>
        <end position="271"/>
    </location>
</feature>
<evidence type="ECO:0000259" key="9">
    <source>
        <dbReference type="PROSITE" id="PS51805"/>
    </source>
</evidence>
<dbReference type="GO" id="GO:0043565">
    <property type="term" value="F:sequence-specific DNA binding"/>
    <property type="evidence" value="ECO:0007669"/>
    <property type="project" value="InterPro"/>
</dbReference>
<evidence type="ECO:0000256" key="4">
    <source>
        <dbReference type="PROSITE-ProRule" id="PRU00094"/>
    </source>
</evidence>
<dbReference type="Pfam" id="PF01426">
    <property type="entry name" value="BAH"/>
    <property type="match status" value="1"/>
</dbReference>
<dbReference type="Gene3D" id="3.30.40.10">
    <property type="entry name" value="Zinc/RING finger domain, C3HC4 (zinc finger)"/>
    <property type="match status" value="2"/>
</dbReference>
<keyword evidence="11" id="KW-1185">Reference proteome</keyword>
<dbReference type="PANTHER" id="PTHR47672:SF1">
    <property type="entry name" value="E3 UBIQUITIN-PROTEIN LIGASE SNT2"/>
    <property type="match status" value="1"/>
</dbReference>
<dbReference type="InterPro" id="IPR001025">
    <property type="entry name" value="BAH_dom"/>
</dbReference>
<evidence type="ECO:0000313" key="11">
    <source>
        <dbReference type="Proteomes" id="UP000294933"/>
    </source>
</evidence>
<dbReference type="Gene3D" id="2.30.30.490">
    <property type="match status" value="1"/>
</dbReference>
<dbReference type="InterPro" id="IPR013083">
    <property type="entry name" value="Znf_RING/FYVE/PHD"/>
</dbReference>
<dbReference type="PROSITE" id="PS50016">
    <property type="entry name" value="ZF_PHD_2"/>
    <property type="match status" value="1"/>
</dbReference>
<feature type="region of interest" description="Disordered" evidence="5">
    <location>
        <begin position="490"/>
        <end position="515"/>
    </location>
</feature>
<dbReference type="PROSITE" id="PS51805">
    <property type="entry name" value="EPHD"/>
    <property type="match status" value="1"/>
</dbReference>
<dbReference type="InterPro" id="IPR001965">
    <property type="entry name" value="Znf_PHD"/>
</dbReference>
<feature type="domain" description="BAH" evidence="8">
    <location>
        <begin position="14"/>
        <end position="142"/>
    </location>
</feature>
<dbReference type="GO" id="GO:0008270">
    <property type="term" value="F:zinc ion binding"/>
    <property type="evidence" value="ECO:0007669"/>
    <property type="project" value="UniProtKB-KW"/>
</dbReference>
<dbReference type="GO" id="GO:0004842">
    <property type="term" value="F:ubiquitin-protein transferase activity"/>
    <property type="evidence" value="ECO:0007669"/>
    <property type="project" value="TreeGrafter"/>
</dbReference>
<gene>
    <name evidence="10" type="ORF">BD410DRAFT_783841</name>
</gene>
<dbReference type="OrthoDB" id="336088at2759"/>
<dbReference type="VEuPathDB" id="FungiDB:BD410DRAFT_783841"/>
<sequence>MVGETQSVTLKNGVSVKVNDHVYCSPSWTVRDGTPYSVARVMEFLPPEGSSSGKGKGKEGSMRVRLAWYYRPSDVSDRSVSDSRLLLAAIYSEVCDINQLRAKCYVMHKDKLTDLSGWKKRPDHFYFHRLFDPYIKKEFEVLLSTDVRNLPVHIKEVLVSRYEYIVAEKEVVPDLMDHIRLCETCVQWCPNNDSVQCDRCKKYFHMNCVNPPLMAKPSRGYGWTCAPCSRRHEDQVDSGHIRSVTPVTSKPLPKTTTGVTRGRGRPRKDKGINAKIDDELTVKHYKLWPFRYFGLFTVAEDTLDPNDLIFPRAATRIGPKFQASTGAGPDKLPGDPMQADERGGDATVAIQSVVSRMSEKEVEKLEKHKSNMAQRKDLLWNVEWLTEAIRRMSQAYADNNGDFSSVNMQSVWRLEPFQEGKRAPISVRYMDIEWRDDEISAFEDGIAQFGAELRSVKWEIPSRTLPEVVRFYGKWKNARLREENVRLKEKAEANGVKPERPQTPAPSQSFMSDDEGSIVKFPTKANSHCAACRTRESKVWWKAPKGLPTNILCDNCGMNWRKYADLNARPLRDDAPPASKTRAAEKREGTPLTTPPAKRAKTTGVTSAAATPPPVPAPTVPTAQVRCTSCYKLGPLGKVLKCQECSFLIHAGANGAVVEPDEVGSWVCELCQNEKTLEASLNSDCLLCPRQRRDPVFKRDNKYPPPDSYLRACKPTEGQGWVHVLCSVFIPEVSFADSSRLRLVEGVSTIPKHRWTSLCTLCGESGGAVVRCGNCPKEYHVSCAWKFGHKFGFEIQPVKSTRRDITSVIHFKKEIGAMTAVICCKEHSSYRRDLYDICETNEAGETALQVYCRAYKQAQISQSHALLRKARRLDNILNVSHTDGSHHVSEEPIAAGEPSCNVCHTEFSPFFYPLEGENTNDSTAWLCHRCHFPDGNTH</sequence>
<evidence type="ECO:0000259" key="8">
    <source>
        <dbReference type="PROSITE" id="PS51038"/>
    </source>
</evidence>
<reference evidence="10 11" key="1">
    <citation type="submission" date="2018-06" db="EMBL/GenBank/DDBJ databases">
        <title>A transcriptomic atlas of mushroom development highlights an independent origin of complex multicellularity.</title>
        <authorList>
            <consortium name="DOE Joint Genome Institute"/>
            <person name="Krizsan K."/>
            <person name="Almasi E."/>
            <person name="Merenyi Z."/>
            <person name="Sahu N."/>
            <person name="Viragh M."/>
            <person name="Koszo T."/>
            <person name="Mondo S."/>
            <person name="Kiss B."/>
            <person name="Balint B."/>
            <person name="Kues U."/>
            <person name="Barry K."/>
            <person name="Hegedus J.C."/>
            <person name="Henrissat B."/>
            <person name="Johnson J."/>
            <person name="Lipzen A."/>
            <person name="Ohm R."/>
            <person name="Nagy I."/>
            <person name="Pangilinan J."/>
            <person name="Yan J."/>
            <person name="Xiong Y."/>
            <person name="Grigoriev I.V."/>
            <person name="Hibbett D.S."/>
            <person name="Nagy L.G."/>
        </authorList>
    </citation>
    <scope>NUCLEOTIDE SEQUENCE [LARGE SCALE GENOMIC DNA]</scope>
    <source>
        <strain evidence="10 11">SZMC22713</strain>
    </source>
</reference>
<organism evidence="10 11">
    <name type="scientific">Rickenella mellea</name>
    <dbReference type="NCBI Taxonomy" id="50990"/>
    <lineage>
        <taxon>Eukaryota</taxon>
        <taxon>Fungi</taxon>
        <taxon>Dikarya</taxon>
        <taxon>Basidiomycota</taxon>
        <taxon>Agaricomycotina</taxon>
        <taxon>Agaricomycetes</taxon>
        <taxon>Hymenochaetales</taxon>
        <taxon>Rickenellaceae</taxon>
        <taxon>Rickenella</taxon>
    </lineage>
</organism>
<evidence type="ECO:0000256" key="3">
    <source>
        <dbReference type="ARBA" id="ARBA00022833"/>
    </source>
</evidence>
<dbReference type="PROSITE" id="PS50114">
    <property type="entry name" value="GATA_ZN_FINGER_2"/>
    <property type="match status" value="1"/>
</dbReference>
<feature type="domain" description="GATA-type" evidence="7">
    <location>
        <begin position="523"/>
        <end position="582"/>
    </location>
</feature>
<feature type="domain" description="PHD-type" evidence="9">
    <location>
        <begin position="682"/>
        <end position="814"/>
    </location>
</feature>
<feature type="compositionally biased region" description="Basic and acidic residues" evidence="5">
    <location>
        <begin position="490"/>
        <end position="500"/>
    </location>
</feature>
<keyword evidence="3" id="KW-0862">Zinc</keyword>
<dbReference type="Proteomes" id="UP000294933">
    <property type="component" value="Unassembled WGS sequence"/>
</dbReference>
<dbReference type="SUPFAM" id="SSF57903">
    <property type="entry name" value="FYVE/PHD zinc finger"/>
    <property type="match status" value="2"/>
</dbReference>
<name>A0A4Y7QHA0_9AGAM</name>
<dbReference type="STRING" id="50990.A0A4Y7QHA0"/>
<dbReference type="Gene3D" id="1.10.10.60">
    <property type="entry name" value="Homeodomain-like"/>
    <property type="match status" value="1"/>
</dbReference>
<dbReference type="AlphaFoldDB" id="A0A4Y7QHA0"/>
<evidence type="ECO:0000256" key="1">
    <source>
        <dbReference type="ARBA" id="ARBA00022723"/>
    </source>
</evidence>
<feature type="domain" description="PHD-type" evidence="6">
    <location>
        <begin position="179"/>
        <end position="231"/>
    </location>
</feature>
<dbReference type="Pfam" id="PF00628">
    <property type="entry name" value="PHD"/>
    <property type="match status" value="1"/>
</dbReference>
<dbReference type="SMART" id="SM00401">
    <property type="entry name" value="ZnF_GATA"/>
    <property type="match status" value="1"/>
</dbReference>
<dbReference type="GO" id="GO:0006355">
    <property type="term" value="P:regulation of DNA-templated transcription"/>
    <property type="evidence" value="ECO:0007669"/>
    <property type="project" value="InterPro"/>
</dbReference>
<dbReference type="InterPro" id="IPR011011">
    <property type="entry name" value="Znf_FYVE_PHD"/>
</dbReference>
<dbReference type="InterPro" id="IPR000679">
    <property type="entry name" value="Znf_GATA"/>
</dbReference>
<evidence type="ECO:0000259" key="7">
    <source>
        <dbReference type="PROSITE" id="PS50114"/>
    </source>
</evidence>
<dbReference type="EMBL" id="ML170161">
    <property type="protein sequence ID" value="TDL26726.1"/>
    <property type="molecule type" value="Genomic_DNA"/>
</dbReference>
<protein>
    <recommendedName>
        <fullName evidence="12">BAH-domain-containing protein</fullName>
    </recommendedName>
</protein>
<feature type="region of interest" description="Disordered" evidence="5">
    <location>
        <begin position="570"/>
        <end position="618"/>
    </location>
</feature>
<dbReference type="PANTHER" id="PTHR47672">
    <property type="entry name" value="E3 UBIQUITIN-PROTEIN LIGASE SNT2"/>
    <property type="match status" value="1"/>
</dbReference>
<evidence type="ECO:0000256" key="5">
    <source>
        <dbReference type="SAM" id="MobiDB-lite"/>
    </source>
</evidence>
<evidence type="ECO:0000313" key="10">
    <source>
        <dbReference type="EMBL" id="TDL26726.1"/>
    </source>
</evidence>
<dbReference type="PROSITE" id="PS51038">
    <property type="entry name" value="BAH"/>
    <property type="match status" value="1"/>
</dbReference>
<dbReference type="SUPFAM" id="SSF57716">
    <property type="entry name" value="Glucocorticoid receptor-like (DNA-binding domain)"/>
    <property type="match status" value="1"/>
</dbReference>
<keyword evidence="1" id="KW-0479">Metal-binding</keyword>